<comment type="caution">
    <text evidence="5">The sequence shown here is derived from an EMBL/GenBank/DDBJ whole genome shotgun (WGS) entry which is preliminary data.</text>
</comment>
<evidence type="ECO:0000259" key="4">
    <source>
        <dbReference type="Pfam" id="PF04500"/>
    </source>
</evidence>
<evidence type="ECO:0000256" key="2">
    <source>
        <dbReference type="ARBA" id="ARBA00022771"/>
    </source>
</evidence>
<protein>
    <recommendedName>
        <fullName evidence="4">FLYWCH-type domain-containing protein</fullName>
    </recommendedName>
</protein>
<gene>
    <name evidence="5" type="ORF">ABMA28_001378</name>
</gene>
<dbReference type="Pfam" id="PF04500">
    <property type="entry name" value="FLYWCH"/>
    <property type="match status" value="1"/>
</dbReference>
<evidence type="ECO:0000256" key="1">
    <source>
        <dbReference type="ARBA" id="ARBA00022723"/>
    </source>
</evidence>
<feature type="domain" description="FLYWCH-type" evidence="4">
    <location>
        <begin position="42"/>
        <end position="99"/>
    </location>
</feature>
<dbReference type="Gene3D" id="2.20.25.240">
    <property type="match status" value="1"/>
</dbReference>
<sequence>MLNAFENVKCKIRCPNLVLFVFAIKYEIHNDASVSFAIMLITISSTGKQYIMRDGYTYYRHLAMKVGYRWSCTHSSRCNARIIVDDNGRVLSTNGEHLHPPPKYHVLPNGTYVKV</sequence>
<dbReference type="Proteomes" id="UP001549921">
    <property type="component" value="Unassembled WGS sequence"/>
</dbReference>
<organism evidence="5 6">
    <name type="scientific">Loxostege sticticalis</name>
    <name type="common">Beet webworm moth</name>
    <dbReference type="NCBI Taxonomy" id="481309"/>
    <lineage>
        <taxon>Eukaryota</taxon>
        <taxon>Metazoa</taxon>
        <taxon>Ecdysozoa</taxon>
        <taxon>Arthropoda</taxon>
        <taxon>Hexapoda</taxon>
        <taxon>Insecta</taxon>
        <taxon>Pterygota</taxon>
        <taxon>Neoptera</taxon>
        <taxon>Endopterygota</taxon>
        <taxon>Lepidoptera</taxon>
        <taxon>Glossata</taxon>
        <taxon>Ditrysia</taxon>
        <taxon>Pyraloidea</taxon>
        <taxon>Crambidae</taxon>
        <taxon>Pyraustinae</taxon>
        <taxon>Loxostege</taxon>
    </lineage>
</organism>
<dbReference type="AlphaFoldDB" id="A0ABD0T465"/>
<dbReference type="GO" id="GO:0008270">
    <property type="term" value="F:zinc ion binding"/>
    <property type="evidence" value="ECO:0007669"/>
    <property type="project" value="UniProtKB-KW"/>
</dbReference>
<dbReference type="InterPro" id="IPR007588">
    <property type="entry name" value="Znf_FLYWCH"/>
</dbReference>
<keyword evidence="3" id="KW-0862">Zinc</keyword>
<evidence type="ECO:0000313" key="5">
    <source>
        <dbReference type="EMBL" id="KAL0831848.1"/>
    </source>
</evidence>
<proteinExistence type="predicted"/>
<keyword evidence="2" id="KW-0863">Zinc-finger</keyword>
<evidence type="ECO:0000313" key="6">
    <source>
        <dbReference type="Proteomes" id="UP001549921"/>
    </source>
</evidence>
<name>A0ABD0T465_LOXSC</name>
<evidence type="ECO:0000256" key="3">
    <source>
        <dbReference type="ARBA" id="ARBA00022833"/>
    </source>
</evidence>
<reference evidence="5 6" key="1">
    <citation type="submission" date="2024-06" db="EMBL/GenBank/DDBJ databases">
        <title>A chromosome-level genome assembly of beet webworm, Loxostege sticticalis.</title>
        <authorList>
            <person name="Zhang Y."/>
        </authorList>
    </citation>
    <scope>NUCLEOTIDE SEQUENCE [LARGE SCALE GENOMIC DNA]</scope>
    <source>
        <strain evidence="5">AQ028</strain>
        <tissue evidence="5">Male pupae</tissue>
    </source>
</reference>
<keyword evidence="1" id="KW-0479">Metal-binding</keyword>
<accession>A0ABD0T465</accession>
<dbReference type="EMBL" id="JBEDNZ010000011">
    <property type="protein sequence ID" value="KAL0831848.1"/>
    <property type="molecule type" value="Genomic_DNA"/>
</dbReference>